<gene>
    <name evidence="2" type="ORF">CSW57_09980</name>
</gene>
<keyword evidence="1" id="KW-0732">Signal</keyword>
<sequence>MRKFIGVIAAVAATVGLLSAGSPASAVPGPTYTQIPDLAGYVPVDPYGYRSPDFVDNGKTFFVTPGGRVCALGPGYAYAACTGHPSTAPPGIVGAAISAGQMGPYWVPPNTSYTVHPRGWFQPPLLEIGESITVDGSSCAVSPIGVTCVAGPRAFTLTQSWYKFVTPAGDQYHDANRSPEFLPPDQR</sequence>
<name>A0A2G3PLE9_WILMA</name>
<dbReference type="Proteomes" id="UP000225108">
    <property type="component" value="Unassembled WGS sequence"/>
</dbReference>
<evidence type="ECO:0008006" key="4">
    <source>
        <dbReference type="Google" id="ProtNLM"/>
    </source>
</evidence>
<feature type="chain" id="PRO_5013673352" description="Ig-like domain-containing protein" evidence="1">
    <location>
        <begin position="27"/>
        <end position="187"/>
    </location>
</feature>
<accession>A0A2G3PLE9</accession>
<feature type="signal peptide" evidence="1">
    <location>
        <begin position="1"/>
        <end position="26"/>
    </location>
</feature>
<dbReference type="RefSeq" id="WP_099382660.1">
    <property type="nucleotide sequence ID" value="NZ_PEBD01000008.1"/>
</dbReference>
<evidence type="ECO:0000256" key="1">
    <source>
        <dbReference type="SAM" id="SignalP"/>
    </source>
</evidence>
<comment type="caution">
    <text evidence="2">The sequence shown here is derived from an EMBL/GenBank/DDBJ whole genome shotgun (WGS) entry which is preliminary data.</text>
</comment>
<evidence type="ECO:0000313" key="2">
    <source>
        <dbReference type="EMBL" id="PHV66624.1"/>
    </source>
</evidence>
<reference evidence="2 3" key="1">
    <citation type="submission" date="2017-10" db="EMBL/GenBank/DDBJ databases">
        <title>The draft genome sequence of Williamsia sp. BULT 1.1 isolated from the semi-arid grassland soils from South Africa.</title>
        <authorList>
            <person name="Kabwe M.H."/>
            <person name="Govender N."/>
            <person name="Mutseka Lunga P."/>
            <person name="Vikram S."/>
            <person name="Makhalanyane T.P."/>
        </authorList>
    </citation>
    <scope>NUCLEOTIDE SEQUENCE [LARGE SCALE GENOMIC DNA]</scope>
    <source>
        <strain evidence="2 3">BULT 1.1</strain>
    </source>
</reference>
<dbReference type="EMBL" id="PEBD01000008">
    <property type="protein sequence ID" value="PHV66624.1"/>
    <property type="molecule type" value="Genomic_DNA"/>
</dbReference>
<proteinExistence type="predicted"/>
<dbReference type="AlphaFoldDB" id="A0A2G3PLE9"/>
<protein>
    <recommendedName>
        <fullName evidence="4">Ig-like domain-containing protein</fullName>
    </recommendedName>
</protein>
<evidence type="ECO:0000313" key="3">
    <source>
        <dbReference type="Proteomes" id="UP000225108"/>
    </source>
</evidence>
<organism evidence="2 3">
    <name type="scientific">Williamsia marianensis</name>
    <dbReference type="NCBI Taxonomy" id="85044"/>
    <lineage>
        <taxon>Bacteria</taxon>
        <taxon>Bacillati</taxon>
        <taxon>Actinomycetota</taxon>
        <taxon>Actinomycetes</taxon>
        <taxon>Mycobacteriales</taxon>
        <taxon>Nocardiaceae</taxon>
        <taxon>Williamsia</taxon>
    </lineage>
</organism>